<gene>
    <name evidence="5" type="ORF">ACFOEN_09420</name>
</gene>
<evidence type="ECO:0000256" key="1">
    <source>
        <dbReference type="ARBA" id="ARBA00023125"/>
    </source>
</evidence>
<feature type="modified residue" description="4-aspartylphosphate" evidence="2">
    <location>
        <position position="54"/>
    </location>
</feature>
<evidence type="ECO:0000259" key="4">
    <source>
        <dbReference type="PROSITE" id="PS50930"/>
    </source>
</evidence>
<dbReference type="EMBL" id="JBHRTI010000004">
    <property type="protein sequence ID" value="MFC3147860.1"/>
    <property type="molecule type" value="Genomic_DNA"/>
</dbReference>
<dbReference type="PROSITE" id="PS50110">
    <property type="entry name" value="RESPONSE_REGULATORY"/>
    <property type="match status" value="1"/>
</dbReference>
<comment type="caution">
    <text evidence="5">The sequence shown here is derived from an EMBL/GenBank/DDBJ whole genome shotgun (WGS) entry which is preliminary data.</text>
</comment>
<dbReference type="InterPro" id="IPR039420">
    <property type="entry name" value="WalR-like"/>
</dbReference>
<evidence type="ECO:0000313" key="6">
    <source>
        <dbReference type="Proteomes" id="UP001595556"/>
    </source>
</evidence>
<name>A0ABV7H6T2_9BURK</name>
<dbReference type="RefSeq" id="WP_377303297.1">
    <property type="nucleotide sequence ID" value="NZ_CP180191.1"/>
</dbReference>
<evidence type="ECO:0000259" key="3">
    <source>
        <dbReference type="PROSITE" id="PS50110"/>
    </source>
</evidence>
<feature type="domain" description="Response regulatory" evidence="3">
    <location>
        <begin position="3"/>
        <end position="114"/>
    </location>
</feature>
<dbReference type="SMART" id="SM00448">
    <property type="entry name" value="REC"/>
    <property type="match status" value="1"/>
</dbReference>
<keyword evidence="1" id="KW-0238">DNA-binding</keyword>
<dbReference type="PROSITE" id="PS50930">
    <property type="entry name" value="HTH_LYTTR"/>
    <property type="match status" value="1"/>
</dbReference>
<dbReference type="InterPro" id="IPR007492">
    <property type="entry name" value="LytTR_DNA-bd_dom"/>
</dbReference>
<dbReference type="InterPro" id="IPR011006">
    <property type="entry name" value="CheY-like_superfamily"/>
</dbReference>
<keyword evidence="2" id="KW-0597">Phosphoprotein</keyword>
<dbReference type="Pfam" id="PF00072">
    <property type="entry name" value="Response_reg"/>
    <property type="match status" value="1"/>
</dbReference>
<dbReference type="SMART" id="SM00850">
    <property type="entry name" value="LytTR"/>
    <property type="match status" value="1"/>
</dbReference>
<evidence type="ECO:0000313" key="5">
    <source>
        <dbReference type="EMBL" id="MFC3147860.1"/>
    </source>
</evidence>
<protein>
    <submittedName>
        <fullName evidence="5">LytR/AlgR family response regulator transcription factor</fullName>
    </submittedName>
</protein>
<reference evidence="6" key="1">
    <citation type="journal article" date="2019" name="Int. J. Syst. Evol. Microbiol.">
        <title>The Global Catalogue of Microorganisms (GCM) 10K type strain sequencing project: providing services to taxonomists for standard genome sequencing and annotation.</title>
        <authorList>
            <consortium name="The Broad Institute Genomics Platform"/>
            <consortium name="The Broad Institute Genome Sequencing Center for Infectious Disease"/>
            <person name="Wu L."/>
            <person name="Ma J."/>
        </authorList>
    </citation>
    <scope>NUCLEOTIDE SEQUENCE [LARGE SCALE GENOMIC DNA]</scope>
    <source>
        <strain evidence="6">KCTC 52168</strain>
    </source>
</reference>
<sequence>MTTILIADDEALVRRDLIATLKGLWEGITILEAENGLEALDLLAARKPQAAFLDIRMPGATGIEVARSASGQTHVVFCTAYDEYAVEAFNARAVDYLLKPVSEDRMREAVARLKERIATPPADLTQLVAQISQTLKPRSERLRWVSANVGDTIKMFGIDEIVYFQSEDKYTKVVTANDEAHIRKTLKELSDELDPDLWWQVHRSTIVRADQIARAHRDDLGKITLSLKSRNDKIAVSQAFNYRFRGM</sequence>
<dbReference type="SUPFAM" id="SSF52172">
    <property type="entry name" value="CheY-like"/>
    <property type="match status" value="1"/>
</dbReference>
<dbReference type="Proteomes" id="UP001595556">
    <property type="component" value="Unassembled WGS sequence"/>
</dbReference>
<dbReference type="Pfam" id="PF04397">
    <property type="entry name" value="LytTR"/>
    <property type="match status" value="1"/>
</dbReference>
<dbReference type="PANTHER" id="PTHR48111">
    <property type="entry name" value="REGULATOR OF RPOS"/>
    <property type="match status" value="1"/>
</dbReference>
<accession>A0ABV7H6T2</accession>
<keyword evidence="6" id="KW-1185">Reference proteome</keyword>
<dbReference type="PANTHER" id="PTHR48111:SF69">
    <property type="entry name" value="RESPONSE REGULATOR RECEIVER"/>
    <property type="match status" value="1"/>
</dbReference>
<organism evidence="5 6">
    <name type="scientific">Piscinibacterium candidicorallinum</name>
    <dbReference type="NCBI Taxonomy" id="1793872"/>
    <lineage>
        <taxon>Bacteria</taxon>
        <taxon>Pseudomonadati</taxon>
        <taxon>Pseudomonadota</taxon>
        <taxon>Betaproteobacteria</taxon>
        <taxon>Burkholderiales</taxon>
        <taxon>Piscinibacterium</taxon>
    </lineage>
</organism>
<proteinExistence type="predicted"/>
<feature type="domain" description="HTH LytTR-type" evidence="4">
    <location>
        <begin position="145"/>
        <end position="237"/>
    </location>
</feature>
<dbReference type="Gene3D" id="2.40.50.1020">
    <property type="entry name" value="LytTr DNA-binding domain"/>
    <property type="match status" value="1"/>
</dbReference>
<evidence type="ECO:0000256" key="2">
    <source>
        <dbReference type="PROSITE-ProRule" id="PRU00169"/>
    </source>
</evidence>
<dbReference type="InterPro" id="IPR001789">
    <property type="entry name" value="Sig_transdc_resp-reg_receiver"/>
</dbReference>
<dbReference type="Gene3D" id="3.40.50.2300">
    <property type="match status" value="1"/>
</dbReference>